<dbReference type="OrthoDB" id="3483315at2759"/>
<keyword evidence="1" id="KW-0732">Signal</keyword>
<organism evidence="2 3">
    <name type="scientific">Botrytis galanthina</name>
    <dbReference type="NCBI Taxonomy" id="278940"/>
    <lineage>
        <taxon>Eukaryota</taxon>
        <taxon>Fungi</taxon>
        <taxon>Dikarya</taxon>
        <taxon>Ascomycota</taxon>
        <taxon>Pezizomycotina</taxon>
        <taxon>Leotiomycetes</taxon>
        <taxon>Helotiales</taxon>
        <taxon>Sclerotiniaceae</taxon>
        <taxon>Botrytis</taxon>
    </lineage>
</organism>
<comment type="caution">
    <text evidence="2">The sequence shown here is derived from an EMBL/GenBank/DDBJ whole genome shotgun (WGS) entry which is preliminary data.</text>
</comment>
<name>A0A4V4HVW1_9HELO</name>
<feature type="chain" id="PRO_5020975053" evidence="1">
    <location>
        <begin position="18"/>
        <end position="175"/>
    </location>
</feature>
<evidence type="ECO:0000256" key="1">
    <source>
        <dbReference type="SAM" id="SignalP"/>
    </source>
</evidence>
<reference evidence="2 3" key="1">
    <citation type="submission" date="2017-12" db="EMBL/GenBank/DDBJ databases">
        <title>Comparative genomics of Botrytis spp.</title>
        <authorList>
            <person name="Valero-Jimenez C.A."/>
            <person name="Tapia P."/>
            <person name="Veloso J."/>
            <person name="Silva-Moreno E."/>
            <person name="Staats M."/>
            <person name="Valdes J.H."/>
            <person name="Van Kan J.A.L."/>
        </authorList>
    </citation>
    <scope>NUCLEOTIDE SEQUENCE [LARGE SCALE GENOMIC DNA]</scope>
    <source>
        <strain evidence="2 3">MUCL435</strain>
    </source>
</reference>
<protein>
    <submittedName>
        <fullName evidence="2">Uncharacterized protein</fullName>
    </submittedName>
</protein>
<dbReference type="Proteomes" id="UP000308671">
    <property type="component" value="Unassembled WGS sequence"/>
</dbReference>
<gene>
    <name evidence="2" type="ORF">BGAL_0021g00290</name>
</gene>
<evidence type="ECO:0000313" key="3">
    <source>
        <dbReference type="Proteomes" id="UP000308671"/>
    </source>
</evidence>
<dbReference type="AlphaFoldDB" id="A0A4V4HVW1"/>
<feature type="signal peptide" evidence="1">
    <location>
        <begin position="1"/>
        <end position="17"/>
    </location>
</feature>
<proteinExistence type="predicted"/>
<accession>A0A4V4HVW1</accession>
<dbReference type="EMBL" id="PQXL01000021">
    <property type="protein sequence ID" value="THV54726.1"/>
    <property type="molecule type" value="Genomic_DNA"/>
</dbReference>
<keyword evidence="3" id="KW-1185">Reference proteome</keyword>
<sequence>MFSKTLIATLLASTVAASPIAASTASNTYTLRTFPLGAGSIFRGLEISAVDGYLWVGKSTPGKHKHGLKQANRYTAIQFSFDNGHVNIQEGQELYLSDKSVVAYAAPDASISYDAGWAFEAPYSGPNVSVGLLTYPGFNFWACTTSEADVYSIAVYHSDDRTYPVGCEEIQLIAQ</sequence>
<evidence type="ECO:0000313" key="2">
    <source>
        <dbReference type="EMBL" id="THV54726.1"/>
    </source>
</evidence>